<dbReference type="Proteomes" id="UP001162960">
    <property type="component" value="Chromosome"/>
</dbReference>
<sequence length="203" mass="23088">MGFYKNYRDMRSDVRRYNAAVRRANNLAGKGSSQLIHIETVSEIERYTMAKDADRLVAFNKDVQKWMNSVAAQLRASISSHSMRVATDLRPRMYTDKYGLINKLGFSFPRHGIYIHKGAGKGYGGTTGSKWTKLKRIGGIEVSTGIVRHTNPESLNGSQGTGNRKAYEWFDPIVRNRIPELETIITNYFDSMIIDATRIYINK</sequence>
<accession>A0AB38UF39</accession>
<gene>
    <name evidence="1" type="ORF">KQP74_02675</name>
</gene>
<dbReference type="RefSeq" id="WP_117578372.1">
    <property type="nucleotide sequence ID" value="NZ_CP072242.1"/>
</dbReference>
<evidence type="ECO:0000313" key="1">
    <source>
        <dbReference type="EMBL" id="UYU91557.1"/>
    </source>
</evidence>
<reference evidence="1" key="1">
    <citation type="submission" date="2021-06" db="EMBL/GenBank/DDBJ databases">
        <title>Interrogation of the integrated mobile genetic elements in gut-associated Bacteroides with a consensus prediction approach.</title>
        <authorList>
            <person name="Campbell D.E."/>
            <person name="Leigh J.R."/>
            <person name="Kim T."/>
            <person name="England W."/>
            <person name="Whitaker R.J."/>
            <person name="Degnan P.H."/>
        </authorList>
    </citation>
    <scope>NUCLEOTIDE SEQUENCE</scope>
    <source>
        <strain evidence="1">VPI-3443</strain>
    </source>
</reference>
<organism evidence="1 2">
    <name type="scientific">Bacteroides thetaiotaomicron</name>
    <dbReference type="NCBI Taxonomy" id="818"/>
    <lineage>
        <taxon>Bacteria</taxon>
        <taxon>Pseudomonadati</taxon>
        <taxon>Bacteroidota</taxon>
        <taxon>Bacteroidia</taxon>
        <taxon>Bacteroidales</taxon>
        <taxon>Bacteroidaceae</taxon>
        <taxon>Bacteroides</taxon>
    </lineage>
</organism>
<dbReference type="AlphaFoldDB" id="A0AB38UF39"/>
<protein>
    <submittedName>
        <fullName evidence="1">Uncharacterized protein</fullName>
    </submittedName>
</protein>
<evidence type="ECO:0000313" key="2">
    <source>
        <dbReference type="Proteomes" id="UP001162960"/>
    </source>
</evidence>
<proteinExistence type="predicted"/>
<dbReference type="EMBL" id="CP083685">
    <property type="protein sequence ID" value="UYU91557.1"/>
    <property type="molecule type" value="Genomic_DNA"/>
</dbReference>
<name>A0AB38UF39_BACT4</name>